<sequence>MFNLKSLKKNWEDFFPFELLCSSSRFNEKAAQCSRFLLCYSVSVPLINHNDNDEHLHHPSPLSPERIRSYWLSILIIIVWHSRTKSNRSLDGFSYFLTQSHTHLFIQPIIGTTDCAPLHQR</sequence>
<dbReference type="RefSeq" id="XP_012190334.1">
    <property type="nucleotide sequence ID" value="XM_012334944.1"/>
</dbReference>
<dbReference type="Proteomes" id="UP000014071">
    <property type="component" value="Unassembled WGS sequence"/>
</dbReference>
<protein>
    <submittedName>
        <fullName evidence="1">Uncharacterized protein</fullName>
    </submittedName>
</protein>
<name>R9P671_PSEHS</name>
<reference evidence="2" key="1">
    <citation type="journal article" date="2013" name="Genome Announc.">
        <title>Draft genome sequence of the basidiomycetous yeast-like fungus Pseudozyma hubeiensis SY62, which produces an abundant amount of the biosurfactant mannosylerythritol lipids.</title>
        <authorList>
            <person name="Konishi M."/>
            <person name="Hatada Y."/>
            <person name="Horiuchi J."/>
        </authorList>
    </citation>
    <scope>NUCLEOTIDE SEQUENCE [LARGE SCALE GENOMIC DNA]</scope>
    <source>
        <strain evidence="2">SY62</strain>
    </source>
</reference>
<evidence type="ECO:0000313" key="2">
    <source>
        <dbReference type="Proteomes" id="UP000014071"/>
    </source>
</evidence>
<dbReference type="HOGENOM" id="CLU_2039063_0_0_1"/>
<evidence type="ECO:0000313" key="1">
    <source>
        <dbReference type="EMBL" id="GAC96747.1"/>
    </source>
</evidence>
<gene>
    <name evidence="1" type="ORF">PHSY_004331</name>
</gene>
<organism evidence="1 2">
    <name type="scientific">Pseudozyma hubeiensis (strain SY62)</name>
    <name type="common">Yeast</name>
    <dbReference type="NCBI Taxonomy" id="1305764"/>
    <lineage>
        <taxon>Eukaryota</taxon>
        <taxon>Fungi</taxon>
        <taxon>Dikarya</taxon>
        <taxon>Basidiomycota</taxon>
        <taxon>Ustilaginomycotina</taxon>
        <taxon>Ustilaginomycetes</taxon>
        <taxon>Ustilaginales</taxon>
        <taxon>Ustilaginaceae</taxon>
        <taxon>Pseudozyma</taxon>
    </lineage>
</organism>
<keyword evidence="2" id="KW-1185">Reference proteome</keyword>
<dbReference type="AlphaFoldDB" id="R9P671"/>
<dbReference type="GeneID" id="24109613"/>
<accession>R9P671</accession>
<proteinExistence type="predicted"/>
<dbReference type="EMBL" id="DF238805">
    <property type="protein sequence ID" value="GAC96747.1"/>
    <property type="molecule type" value="Genomic_DNA"/>
</dbReference>